<dbReference type="InterPro" id="IPR036771">
    <property type="entry name" value="ATPsynth_dsu/esu_N"/>
</dbReference>
<gene>
    <name evidence="3" type="primary">atpC</name>
    <name evidence="3" type="ORF">HF1_14940</name>
</gene>
<evidence type="ECO:0000256" key="1">
    <source>
        <dbReference type="ARBA" id="ARBA00023196"/>
    </source>
</evidence>
<keyword evidence="3" id="KW-0378">Hydrolase</keyword>
<accession>E8ZK31</accession>
<protein>
    <submittedName>
        <fullName evidence="3">ATP synthase F1, epsilon subunit</fullName>
        <ecNumber evidence="3">3.6.3.14</ecNumber>
    </submittedName>
</protein>
<dbReference type="GO" id="GO:0045259">
    <property type="term" value="C:proton-transporting ATP synthase complex"/>
    <property type="evidence" value="ECO:0007669"/>
    <property type="project" value="UniProtKB-KW"/>
</dbReference>
<dbReference type="KEGG" id="mha:HF1_14940"/>
<keyword evidence="1" id="KW-0066">ATP synthesis</keyword>
<evidence type="ECO:0000313" key="3">
    <source>
        <dbReference type="EMBL" id="CBY93502.1"/>
    </source>
</evidence>
<dbReference type="SUPFAM" id="SSF51344">
    <property type="entry name" value="Epsilon subunit of F1F0-ATP synthase N-terminal domain"/>
    <property type="match status" value="1"/>
</dbReference>
<dbReference type="EC" id="3.6.3.14" evidence="3"/>
<dbReference type="GO" id="GO:0016787">
    <property type="term" value="F:hydrolase activity"/>
    <property type="evidence" value="ECO:0007669"/>
    <property type="project" value="UniProtKB-KW"/>
</dbReference>
<sequence>MKLKILTIGGVVYENDVVKVKIKRPDGLMIINRNYSSVMEQLADGEVVVFEKSQKKVFLNLKEGWLTMSNNRCSIYGSSVKFK</sequence>
<dbReference type="EMBL" id="FR773153">
    <property type="protein sequence ID" value="CBY93502.1"/>
    <property type="molecule type" value="Genomic_DNA"/>
</dbReference>
<dbReference type="OrthoDB" id="399033at2"/>
<dbReference type="GO" id="GO:0015986">
    <property type="term" value="P:proton motive force-driven ATP synthesis"/>
    <property type="evidence" value="ECO:0007669"/>
    <property type="project" value="InterPro"/>
</dbReference>
<dbReference type="Proteomes" id="UP000008637">
    <property type="component" value="Chromosome"/>
</dbReference>
<dbReference type="Gene3D" id="2.60.15.10">
    <property type="entry name" value="F0F1 ATP synthase delta/epsilon subunit, N-terminal"/>
    <property type="match status" value="1"/>
</dbReference>
<dbReference type="InterPro" id="IPR020546">
    <property type="entry name" value="ATP_synth_F1_dsu/esu_N"/>
</dbReference>
<evidence type="ECO:0000313" key="4">
    <source>
        <dbReference type="Proteomes" id="UP000008637"/>
    </source>
</evidence>
<feature type="domain" description="ATP synthase F1 complex delta/epsilon subunit N-terminal" evidence="2">
    <location>
        <begin position="1"/>
        <end position="76"/>
    </location>
</feature>
<organism evidence="3 4">
    <name type="scientific">Mycoplasma haemofelis (strain Langford 1)</name>
    <name type="common">Haemobartonella felis</name>
    <dbReference type="NCBI Taxonomy" id="941640"/>
    <lineage>
        <taxon>Bacteria</taxon>
        <taxon>Bacillati</taxon>
        <taxon>Mycoplasmatota</taxon>
        <taxon>Mollicutes</taxon>
        <taxon>Mycoplasmataceae</taxon>
        <taxon>Mycoplasma</taxon>
    </lineage>
</organism>
<keyword evidence="4" id="KW-1185">Reference proteome</keyword>
<dbReference type="HOGENOM" id="CLU_2538932_0_0_14"/>
<dbReference type="Pfam" id="PF02823">
    <property type="entry name" value="ATP-synt_DE_N"/>
    <property type="match status" value="1"/>
</dbReference>
<reference evidence="3 4" key="1">
    <citation type="journal article" date="2011" name="J. Bacteriol.">
        <title>Complete genome sequence of Mycoplasma haemofelis, a hemotropic mycoplasma.</title>
        <authorList>
            <person name="Barker E.N."/>
            <person name="Helps C.R."/>
            <person name="Peters I.R."/>
            <person name="Darby A.C."/>
            <person name="Radford A.D."/>
            <person name="Tasker S."/>
        </authorList>
    </citation>
    <scope>NUCLEOTIDE SEQUENCE [LARGE SCALE GENOMIC DNA]</scope>
    <source>
        <strain evidence="3 4">Langford 1</strain>
    </source>
</reference>
<keyword evidence="1" id="KW-0139">CF(1)</keyword>
<evidence type="ECO:0000259" key="2">
    <source>
        <dbReference type="Pfam" id="PF02823"/>
    </source>
</evidence>
<name>E8ZK31_MYCHL</name>
<dbReference type="AlphaFoldDB" id="E8ZK31"/>
<proteinExistence type="predicted"/>